<dbReference type="AlphaFoldDB" id="A0A1G2BNZ5"/>
<dbReference type="GO" id="GO:0008757">
    <property type="term" value="F:S-adenosylmethionine-dependent methyltransferase activity"/>
    <property type="evidence" value="ECO:0007669"/>
    <property type="project" value="InterPro"/>
</dbReference>
<proteinExistence type="predicted"/>
<name>A0A1G2BNZ5_9BACT</name>
<reference evidence="2 3" key="1">
    <citation type="journal article" date="2016" name="Nat. Commun.">
        <title>Thousands of microbial genomes shed light on interconnected biogeochemical processes in an aquifer system.</title>
        <authorList>
            <person name="Anantharaman K."/>
            <person name="Brown C.T."/>
            <person name="Hug L.A."/>
            <person name="Sharon I."/>
            <person name="Castelle C.J."/>
            <person name="Probst A.J."/>
            <person name="Thomas B.C."/>
            <person name="Singh A."/>
            <person name="Wilkins M.J."/>
            <person name="Karaoz U."/>
            <person name="Brodie E.L."/>
            <person name="Williams K.H."/>
            <person name="Hubbard S.S."/>
            <person name="Banfield J.F."/>
        </authorList>
    </citation>
    <scope>NUCLEOTIDE SEQUENCE [LARGE SCALE GENOMIC DNA]</scope>
</reference>
<sequence>MINPWDAFAQEKLKKIFTEKKTVIDIGGGLRVDGSKNNRLDPKNKWLEPYIAKVDYKVLDKVADYKPDIVGDIHTLPFADNSIDAFICVAVLEHVEEPQQAVKEMYRALKPGGYCYIYVPFLYYYHPMEGYYKDFYRFTRDGVKYLTRDFKSVEMQNVRGALSTLANLFPLFSKKTKMFDWLDALIGKVKTKQTSGYIIFCVK</sequence>
<accession>A0A1G2BNZ5</accession>
<dbReference type="EMBL" id="MHKO01000059">
    <property type="protein sequence ID" value="OGY90843.1"/>
    <property type="molecule type" value="Genomic_DNA"/>
</dbReference>
<dbReference type="PANTHER" id="PTHR43591">
    <property type="entry name" value="METHYLTRANSFERASE"/>
    <property type="match status" value="1"/>
</dbReference>
<evidence type="ECO:0000259" key="1">
    <source>
        <dbReference type="Pfam" id="PF08241"/>
    </source>
</evidence>
<protein>
    <recommendedName>
        <fullName evidence="1">Methyltransferase type 11 domain-containing protein</fullName>
    </recommendedName>
</protein>
<dbReference type="PANTHER" id="PTHR43591:SF24">
    <property type="entry name" value="2-METHOXY-6-POLYPRENYL-1,4-BENZOQUINOL METHYLASE, MITOCHONDRIAL"/>
    <property type="match status" value="1"/>
</dbReference>
<dbReference type="STRING" id="1798553.A3H70_03880"/>
<dbReference type="CDD" id="cd02440">
    <property type="entry name" value="AdoMet_MTases"/>
    <property type="match status" value="1"/>
</dbReference>
<dbReference type="SUPFAM" id="SSF53335">
    <property type="entry name" value="S-adenosyl-L-methionine-dependent methyltransferases"/>
    <property type="match status" value="1"/>
</dbReference>
<comment type="caution">
    <text evidence="2">The sequence shown here is derived from an EMBL/GenBank/DDBJ whole genome shotgun (WGS) entry which is preliminary data.</text>
</comment>
<organism evidence="2 3">
    <name type="scientific">Candidatus Komeilibacteria bacterium RIFCSPLOWO2_02_FULL_48_11</name>
    <dbReference type="NCBI Taxonomy" id="1798553"/>
    <lineage>
        <taxon>Bacteria</taxon>
        <taxon>Candidatus Komeiliibacteriota</taxon>
    </lineage>
</organism>
<dbReference type="Proteomes" id="UP000178109">
    <property type="component" value="Unassembled WGS sequence"/>
</dbReference>
<dbReference type="InterPro" id="IPR029063">
    <property type="entry name" value="SAM-dependent_MTases_sf"/>
</dbReference>
<evidence type="ECO:0000313" key="3">
    <source>
        <dbReference type="Proteomes" id="UP000178109"/>
    </source>
</evidence>
<evidence type="ECO:0000313" key="2">
    <source>
        <dbReference type="EMBL" id="OGY90843.1"/>
    </source>
</evidence>
<dbReference type="Gene3D" id="3.40.50.150">
    <property type="entry name" value="Vaccinia Virus protein VP39"/>
    <property type="match status" value="1"/>
</dbReference>
<feature type="domain" description="Methyltransferase type 11" evidence="1">
    <location>
        <begin position="69"/>
        <end position="117"/>
    </location>
</feature>
<dbReference type="InterPro" id="IPR013216">
    <property type="entry name" value="Methyltransf_11"/>
</dbReference>
<gene>
    <name evidence="2" type="ORF">A3H70_03880</name>
</gene>
<dbReference type="Pfam" id="PF08241">
    <property type="entry name" value="Methyltransf_11"/>
    <property type="match status" value="1"/>
</dbReference>